<evidence type="ECO:0000256" key="8">
    <source>
        <dbReference type="RuleBase" id="RU000461"/>
    </source>
</evidence>
<name>A0A914WJ52_9BILA</name>
<evidence type="ECO:0000256" key="3">
    <source>
        <dbReference type="ARBA" id="ARBA00022723"/>
    </source>
</evidence>
<dbReference type="PROSITE" id="PS00086">
    <property type="entry name" value="CYTOCHROME_P450"/>
    <property type="match status" value="1"/>
</dbReference>
<dbReference type="WBParaSite" id="PSAMB.scaffold4402size14764.g24197.t1">
    <property type="protein sequence ID" value="PSAMB.scaffold4402size14764.g24197.t1"/>
    <property type="gene ID" value="PSAMB.scaffold4402size14764.g24197"/>
</dbReference>
<sequence>MYLIGVIVIAAIAYFLYRELYGKRKDLPPGPTPWPIIGNIPQLDLNHPEKSLIQWGKQYGPVFTIWMPVPFVIVNDYDLMKESFLKQGDVFAGRPKTFIMQELARGNYGLVFARDELWREQRRFALHVLRDFGVGRNVLEPKILDQARELISILHSTKGPTQLKPAFTFAVGNVINVMIVGYAWKFGDQKMEEFRKTLEELPMAATKPTVLLLELYPWIRYFEPPFNMGLKHVKHLSDKFRSFFLEEIRKHKETLDENEPPRDYTDAYLIEMNKRIKAGNQGSFSEWQLMFAMGDMWSAGLETTVTTLRFAFLYLLNYPDVLKKLHEEMDEMVGRERDLSMNDQKILPYLCATIQEVQRLANILPINLQHTVTEDVIVGGYRIPKETIVVAQTPSIHLDEKLFPDPYTFNPERHIDANGRFVKNEHILPFSIGKRACMGESLARMELFLFLGSLVQHCDFRPADGKTPPPFKIITGMGQYPAPYDCVIIPRT</sequence>
<evidence type="ECO:0000256" key="7">
    <source>
        <dbReference type="PIRSR" id="PIRSR602401-1"/>
    </source>
</evidence>
<reference evidence="10" key="1">
    <citation type="submission" date="2022-11" db="UniProtKB">
        <authorList>
            <consortium name="WormBaseParasite"/>
        </authorList>
    </citation>
    <scope>IDENTIFICATION</scope>
</reference>
<dbReference type="InterPro" id="IPR017972">
    <property type="entry name" value="Cyt_P450_CS"/>
</dbReference>
<dbReference type="PRINTS" id="PR00385">
    <property type="entry name" value="P450"/>
</dbReference>
<dbReference type="GO" id="GO:0016712">
    <property type="term" value="F:oxidoreductase activity, acting on paired donors, with incorporation or reduction of molecular oxygen, reduced flavin or flavoprotein as one donor, and incorporation of one atom of oxygen"/>
    <property type="evidence" value="ECO:0007669"/>
    <property type="project" value="TreeGrafter"/>
</dbReference>
<accession>A0A914WJ52</accession>
<dbReference type="InterPro" id="IPR050182">
    <property type="entry name" value="Cytochrome_P450_fam2"/>
</dbReference>
<keyword evidence="6 8" id="KW-0503">Monooxygenase</keyword>
<keyword evidence="4 8" id="KW-0560">Oxidoreductase</keyword>
<dbReference type="GO" id="GO:0005737">
    <property type="term" value="C:cytoplasm"/>
    <property type="evidence" value="ECO:0007669"/>
    <property type="project" value="TreeGrafter"/>
</dbReference>
<evidence type="ECO:0000256" key="6">
    <source>
        <dbReference type="ARBA" id="ARBA00023033"/>
    </source>
</evidence>
<dbReference type="GO" id="GO:0006805">
    <property type="term" value="P:xenobiotic metabolic process"/>
    <property type="evidence" value="ECO:0007669"/>
    <property type="project" value="TreeGrafter"/>
</dbReference>
<keyword evidence="5 7" id="KW-0408">Iron</keyword>
<dbReference type="GO" id="GO:0006082">
    <property type="term" value="P:organic acid metabolic process"/>
    <property type="evidence" value="ECO:0007669"/>
    <property type="project" value="TreeGrafter"/>
</dbReference>
<dbReference type="PRINTS" id="PR00463">
    <property type="entry name" value="EP450I"/>
</dbReference>
<dbReference type="Proteomes" id="UP000887566">
    <property type="component" value="Unplaced"/>
</dbReference>
<keyword evidence="7 8" id="KW-0349">Heme</keyword>
<organism evidence="9 10">
    <name type="scientific">Plectus sambesii</name>
    <dbReference type="NCBI Taxonomy" id="2011161"/>
    <lineage>
        <taxon>Eukaryota</taxon>
        <taxon>Metazoa</taxon>
        <taxon>Ecdysozoa</taxon>
        <taxon>Nematoda</taxon>
        <taxon>Chromadorea</taxon>
        <taxon>Plectida</taxon>
        <taxon>Plectina</taxon>
        <taxon>Plectoidea</taxon>
        <taxon>Plectidae</taxon>
        <taxon>Plectus</taxon>
    </lineage>
</organism>
<evidence type="ECO:0000256" key="1">
    <source>
        <dbReference type="ARBA" id="ARBA00001971"/>
    </source>
</evidence>
<keyword evidence="3 7" id="KW-0479">Metal-binding</keyword>
<dbReference type="FunFam" id="1.10.630.10:FF:000036">
    <property type="entry name" value="CYtochrome P450 family"/>
    <property type="match status" value="1"/>
</dbReference>
<dbReference type="Gene3D" id="1.10.630.10">
    <property type="entry name" value="Cytochrome P450"/>
    <property type="match status" value="1"/>
</dbReference>
<comment type="similarity">
    <text evidence="2 8">Belongs to the cytochrome P450 family.</text>
</comment>
<dbReference type="AlphaFoldDB" id="A0A914WJ52"/>
<dbReference type="InterPro" id="IPR001128">
    <property type="entry name" value="Cyt_P450"/>
</dbReference>
<dbReference type="InterPro" id="IPR036396">
    <property type="entry name" value="Cyt_P450_sf"/>
</dbReference>
<dbReference type="GO" id="GO:0005506">
    <property type="term" value="F:iron ion binding"/>
    <property type="evidence" value="ECO:0007669"/>
    <property type="project" value="InterPro"/>
</dbReference>
<evidence type="ECO:0000256" key="5">
    <source>
        <dbReference type="ARBA" id="ARBA00023004"/>
    </source>
</evidence>
<evidence type="ECO:0000256" key="2">
    <source>
        <dbReference type="ARBA" id="ARBA00010617"/>
    </source>
</evidence>
<feature type="binding site" description="axial binding residue" evidence="7">
    <location>
        <position position="437"/>
    </location>
    <ligand>
        <name>heme</name>
        <dbReference type="ChEBI" id="CHEBI:30413"/>
    </ligand>
    <ligandPart>
        <name>Fe</name>
        <dbReference type="ChEBI" id="CHEBI:18248"/>
    </ligandPart>
</feature>
<dbReference type="GO" id="GO:0020037">
    <property type="term" value="F:heme binding"/>
    <property type="evidence" value="ECO:0007669"/>
    <property type="project" value="InterPro"/>
</dbReference>
<dbReference type="InterPro" id="IPR002401">
    <property type="entry name" value="Cyt_P450_E_grp-I"/>
</dbReference>
<evidence type="ECO:0000256" key="4">
    <source>
        <dbReference type="ARBA" id="ARBA00023002"/>
    </source>
</evidence>
<evidence type="ECO:0000313" key="9">
    <source>
        <dbReference type="Proteomes" id="UP000887566"/>
    </source>
</evidence>
<dbReference type="PANTHER" id="PTHR24300:SF338">
    <property type="entry name" value="CYTOCHROME P450 CYP36A1-RELATED"/>
    <property type="match status" value="1"/>
</dbReference>
<dbReference type="Pfam" id="PF00067">
    <property type="entry name" value="p450"/>
    <property type="match status" value="1"/>
</dbReference>
<comment type="cofactor">
    <cofactor evidence="1 7">
        <name>heme</name>
        <dbReference type="ChEBI" id="CHEBI:30413"/>
    </cofactor>
</comment>
<evidence type="ECO:0000313" key="10">
    <source>
        <dbReference type="WBParaSite" id="PSAMB.scaffold4402size14764.g24197.t1"/>
    </source>
</evidence>
<protein>
    <submittedName>
        <fullName evidence="10">Cytochrome P450</fullName>
    </submittedName>
</protein>
<proteinExistence type="inferred from homology"/>
<keyword evidence="9" id="KW-1185">Reference proteome</keyword>
<dbReference type="SUPFAM" id="SSF48264">
    <property type="entry name" value="Cytochrome P450"/>
    <property type="match status" value="1"/>
</dbReference>
<dbReference type="PANTHER" id="PTHR24300">
    <property type="entry name" value="CYTOCHROME P450 508A4-RELATED"/>
    <property type="match status" value="1"/>
</dbReference>